<evidence type="ECO:0000313" key="1">
    <source>
        <dbReference type="EMBL" id="KAL2829455.1"/>
    </source>
</evidence>
<sequence>MSKSLLKRSLLRRSNSGGQWISPMVCSVSLGSCLRECLSPTIKLYEGPPGFRFLFARNVIDAGFYSFSRWGFLAIEVLTLTGLYLYSIDHRSSAHLCVRTLAGLVRILLIGPQIGHAIRVAQMEGMHTNLPEAELGCETLALVETSGGLYTFLIDTYHPPSLFL</sequence>
<organism evidence="1 2">
    <name type="scientific">Aspergillus cavernicola</name>
    <dbReference type="NCBI Taxonomy" id="176166"/>
    <lineage>
        <taxon>Eukaryota</taxon>
        <taxon>Fungi</taxon>
        <taxon>Dikarya</taxon>
        <taxon>Ascomycota</taxon>
        <taxon>Pezizomycotina</taxon>
        <taxon>Eurotiomycetes</taxon>
        <taxon>Eurotiomycetidae</taxon>
        <taxon>Eurotiales</taxon>
        <taxon>Aspergillaceae</taxon>
        <taxon>Aspergillus</taxon>
        <taxon>Aspergillus subgen. Nidulantes</taxon>
    </lineage>
</organism>
<name>A0ABR4INV9_9EURO</name>
<protein>
    <submittedName>
        <fullName evidence="1">Uncharacterized protein</fullName>
    </submittedName>
</protein>
<evidence type="ECO:0000313" key="2">
    <source>
        <dbReference type="Proteomes" id="UP001610335"/>
    </source>
</evidence>
<accession>A0ABR4INV9</accession>
<dbReference type="EMBL" id="JBFXLS010000016">
    <property type="protein sequence ID" value="KAL2829455.1"/>
    <property type="molecule type" value="Genomic_DNA"/>
</dbReference>
<reference evidence="1 2" key="1">
    <citation type="submission" date="2024-07" db="EMBL/GenBank/DDBJ databases">
        <title>Section-level genome sequencing and comparative genomics of Aspergillus sections Usti and Cavernicolus.</title>
        <authorList>
            <consortium name="Lawrence Berkeley National Laboratory"/>
            <person name="Nybo J.L."/>
            <person name="Vesth T.C."/>
            <person name="Theobald S."/>
            <person name="Frisvad J.C."/>
            <person name="Larsen T.O."/>
            <person name="Kjaerboelling I."/>
            <person name="Rothschild-Mancinelli K."/>
            <person name="Lyhne E.K."/>
            <person name="Kogle M.E."/>
            <person name="Barry K."/>
            <person name="Clum A."/>
            <person name="Na H."/>
            <person name="Ledsgaard L."/>
            <person name="Lin J."/>
            <person name="Lipzen A."/>
            <person name="Kuo A."/>
            <person name="Riley R."/>
            <person name="Mondo S."/>
            <person name="LaButti K."/>
            <person name="Haridas S."/>
            <person name="Pangalinan J."/>
            <person name="Salamov A.A."/>
            <person name="Simmons B.A."/>
            <person name="Magnuson J.K."/>
            <person name="Chen J."/>
            <person name="Drula E."/>
            <person name="Henrissat B."/>
            <person name="Wiebenga A."/>
            <person name="Lubbers R.J."/>
            <person name="Gomes A.C."/>
            <person name="Makela M.R."/>
            <person name="Stajich J."/>
            <person name="Grigoriev I.V."/>
            <person name="Mortensen U.H."/>
            <person name="De vries R.P."/>
            <person name="Baker S.E."/>
            <person name="Andersen M.R."/>
        </authorList>
    </citation>
    <scope>NUCLEOTIDE SEQUENCE [LARGE SCALE GENOMIC DNA]</scope>
    <source>
        <strain evidence="1 2">CBS 600.67</strain>
    </source>
</reference>
<proteinExistence type="predicted"/>
<gene>
    <name evidence="1" type="ORF">BDW59DRAFT_35917</name>
</gene>
<keyword evidence="2" id="KW-1185">Reference proteome</keyword>
<dbReference type="Proteomes" id="UP001610335">
    <property type="component" value="Unassembled WGS sequence"/>
</dbReference>
<comment type="caution">
    <text evidence="1">The sequence shown here is derived from an EMBL/GenBank/DDBJ whole genome shotgun (WGS) entry which is preliminary data.</text>
</comment>
<dbReference type="PROSITE" id="PS51257">
    <property type="entry name" value="PROKAR_LIPOPROTEIN"/>
    <property type="match status" value="1"/>
</dbReference>